<dbReference type="SUPFAM" id="SSF47384">
    <property type="entry name" value="Homodimeric domain of signal transducing histidine kinase"/>
    <property type="match status" value="1"/>
</dbReference>
<comment type="catalytic activity">
    <reaction evidence="1">
        <text>ATP + protein L-histidine = ADP + protein N-phospho-L-histidine.</text>
        <dbReference type="EC" id="2.7.13.3"/>
    </reaction>
</comment>
<dbReference type="EC" id="2.7.13.3" evidence="2"/>
<comment type="caution">
    <text evidence="9">The sequence shown here is derived from an EMBL/GenBank/DDBJ whole genome shotgun (WGS) entry which is preliminary data.</text>
</comment>
<evidence type="ECO:0000256" key="7">
    <source>
        <dbReference type="SAM" id="Phobius"/>
    </source>
</evidence>
<keyword evidence="7" id="KW-0472">Membrane</keyword>
<dbReference type="Pfam" id="PF02518">
    <property type="entry name" value="HATPase_c"/>
    <property type="match status" value="1"/>
</dbReference>
<dbReference type="Gene3D" id="1.10.287.130">
    <property type="match status" value="1"/>
</dbReference>
<evidence type="ECO:0000256" key="2">
    <source>
        <dbReference type="ARBA" id="ARBA00012438"/>
    </source>
</evidence>
<evidence type="ECO:0000256" key="4">
    <source>
        <dbReference type="ARBA" id="ARBA00022679"/>
    </source>
</evidence>
<dbReference type="InterPro" id="IPR036097">
    <property type="entry name" value="HisK_dim/P_sf"/>
</dbReference>
<dbReference type="Proteomes" id="UP000837803">
    <property type="component" value="Unassembled WGS sequence"/>
</dbReference>
<keyword evidence="7" id="KW-0812">Transmembrane</keyword>
<feature type="transmembrane region" description="Helical" evidence="7">
    <location>
        <begin position="12"/>
        <end position="32"/>
    </location>
</feature>
<name>A0ABM9B4P5_9BACT</name>
<dbReference type="InterPro" id="IPR005467">
    <property type="entry name" value="His_kinase_dom"/>
</dbReference>
<dbReference type="Gene3D" id="3.30.565.10">
    <property type="entry name" value="Histidine kinase-like ATPase, C-terminal domain"/>
    <property type="match status" value="1"/>
</dbReference>
<keyword evidence="7" id="KW-1133">Transmembrane helix</keyword>
<evidence type="ECO:0000256" key="5">
    <source>
        <dbReference type="ARBA" id="ARBA00022777"/>
    </source>
</evidence>
<accession>A0ABM9B4P5</accession>
<evidence type="ECO:0000256" key="6">
    <source>
        <dbReference type="ARBA" id="ARBA00023012"/>
    </source>
</evidence>
<dbReference type="InterPro" id="IPR050351">
    <property type="entry name" value="BphY/WalK/GraS-like"/>
</dbReference>
<dbReference type="GO" id="GO:0016740">
    <property type="term" value="F:transferase activity"/>
    <property type="evidence" value="ECO:0007669"/>
    <property type="project" value="UniProtKB-KW"/>
</dbReference>
<dbReference type="InterPro" id="IPR003661">
    <property type="entry name" value="HisK_dim/P_dom"/>
</dbReference>
<feature type="transmembrane region" description="Helical" evidence="7">
    <location>
        <begin position="38"/>
        <end position="61"/>
    </location>
</feature>
<dbReference type="PANTHER" id="PTHR45453">
    <property type="entry name" value="PHOSPHATE REGULON SENSOR PROTEIN PHOR"/>
    <property type="match status" value="1"/>
</dbReference>
<gene>
    <name evidence="9" type="primary">sasA_7</name>
    <name evidence="9" type="ORF">LEM8419_03230</name>
</gene>
<protein>
    <recommendedName>
        <fullName evidence="2">histidine kinase</fullName>
        <ecNumber evidence="2">2.7.13.3</ecNumber>
    </recommendedName>
</protein>
<dbReference type="PROSITE" id="PS50109">
    <property type="entry name" value="HIS_KIN"/>
    <property type="match status" value="1"/>
</dbReference>
<dbReference type="SMART" id="SM00387">
    <property type="entry name" value="HATPase_c"/>
    <property type="match status" value="1"/>
</dbReference>
<evidence type="ECO:0000256" key="1">
    <source>
        <dbReference type="ARBA" id="ARBA00000085"/>
    </source>
</evidence>
<evidence type="ECO:0000256" key="3">
    <source>
        <dbReference type="ARBA" id="ARBA00022553"/>
    </source>
</evidence>
<dbReference type="InterPro" id="IPR003594">
    <property type="entry name" value="HATPase_dom"/>
</dbReference>
<keyword evidence="6" id="KW-0902">Two-component regulatory system</keyword>
<proteinExistence type="predicted"/>
<feature type="domain" description="Histidine kinase" evidence="8">
    <location>
        <begin position="131"/>
        <end position="349"/>
    </location>
</feature>
<evidence type="ECO:0000313" key="9">
    <source>
        <dbReference type="EMBL" id="CAH1002323.1"/>
    </source>
</evidence>
<dbReference type="InterPro" id="IPR004358">
    <property type="entry name" value="Sig_transdc_His_kin-like_C"/>
</dbReference>
<sequence>MLKNSTPREISIRTAVYIGLATEAVLLLLMALPAVPFSWWLALCLAPAAAAISYGIVLATLDHYIYRKIKLIYKTIHNQKVGHDVKREGIDPDQPIIEEVEQEVAEWAENQQEQIDQYERFAEYRRRYVGDISHELKTPIFNIQGYLHTLMDHGYEDKKITKSFIKKAAKNVERLQTIVEDLSAISRLEAGDLMFDPEPFDIKGLAQEVIEEVDLKAREAGITLGFKEGAGQGFIVEADRESIRQVLINLVTNSIKYGNQGGATRFGFYDMDTYILCEVSDNGIGIPEKHLPHVFDRFYRVDKSRSRQKGGSGLGLSIVKHIMEAHQQTINVRSTAGLGSTFGITLGKA</sequence>
<evidence type="ECO:0000259" key="8">
    <source>
        <dbReference type="PROSITE" id="PS50109"/>
    </source>
</evidence>
<dbReference type="CDD" id="cd00082">
    <property type="entry name" value="HisKA"/>
    <property type="match status" value="1"/>
</dbReference>
<dbReference type="Pfam" id="PF00512">
    <property type="entry name" value="HisKA"/>
    <property type="match status" value="1"/>
</dbReference>
<dbReference type="PRINTS" id="PR00344">
    <property type="entry name" value="BCTRLSENSOR"/>
</dbReference>
<keyword evidence="5" id="KW-0418">Kinase</keyword>
<dbReference type="InterPro" id="IPR036890">
    <property type="entry name" value="HATPase_C_sf"/>
</dbReference>
<dbReference type="PANTHER" id="PTHR45453:SF1">
    <property type="entry name" value="PHOSPHATE REGULON SENSOR PROTEIN PHOR"/>
    <property type="match status" value="1"/>
</dbReference>
<dbReference type="SUPFAM" id="SSF55874">
    <property type="entry name" value="ATPase domain of HSP90 chaperone/DNA topoisomerase II/histidine kinase"/>
    <property type="match status" value="1"/>
</dbReference>
<keyword evidence="4 9" id="KW-0808">Transferase</keyword>
<dbReference type="SMART" id="SM00388">
    <property type="entry name" value="HisKA"/>
    <property type="match status" value="1"/>
</dbReference>
<reference evidence="9" key="1">
    <citation type="submission" date="2021-12" db="EMBL/GenBank/DDBJ databases">
        <authorList>
            <person name="Rodrigo-Torres L."/>
            <person name="Arahal R. D."/>
            <person name="Lucena T."/>
        </authorList>
    </citation>
    <scope>NUCLEOTIDE SEQUENCE</scope>
    <source>
        <strain evidence="9">CECT 8419</strain>
    </source>
</reference>
<dbReference type="EMBL" id="CAKLPZ010000005">
    <property type="protein sequence ID" value="CAH1002323.1"/>
    <property type="molecule type" value="Genomic_DNA"/>
</dbReference>
<dbReference type="CDD" id="cd00075">
    <property type="entry name" value="HATPase"/>
    <property type="match status" value="1"/>
</dbReference>
<organism evidence="9 10">
    <name type="scientific">Neolewinella maritima</name>
    <dbReference type="NCBI Taxonomy" id="1383882"/>
    <lineage>
        <taxon>Bacteria</taxon>
        <taxon>Pseudomonadati</taxon>
        <taxon>Bacteroidota</taxon>
        <taxon>Saprospiria</taxon>
        <taxon>Saprospirales</taxon>
        <taxon>Lewinellaceae</taxon>
        <taxon>Neolewinella</taxon>
    </lineage>
</organism>
<evidence type="ECO:0000313" key="10">
    <source>
        <dbReference type="Proteomes" id="UP000837803"/>
    </source>
</evidence>
<keyword evidence="3" id="KW-0597">Phosphoprotein</keyword>
<keyword evidence="10" id="KW-1185">Reference proteome</keyword>